<name>A0A9W6CXE8_9MICO</name>
<evidence type="ECO:0000313" key="9">
    <source>
        <dbReference type="EMBL" id="GLI26992.1"/>
    </source>
</evidence>
<dbReference type="InterPro" id="IPR036388">
    <property type="entry name" value="WH-like_DNA-bd_sf"/>
</dbReference>
<dbReference type="GO" id="GO:0003677">
    <property type="term" value="F:DNA binding"/>
    <property type="evidence" value="ECO:0007669"/>
    <property type="project" value="UniProtKB-KW"/>
</dbReference>
<dbReference type="AlphaFoldDB" id="A0A9W6CXE8"/>
<keyword evidence="1" id="KW-0319">Glycerol metabolism</keyword>
<keyword evidence="10" id="KW-1185">Reference proteome</keyword>
<evidence type="ECO:0000256" key="6">
    <source>
        <dbReference type="ARBA" id="ARBA00070406"/>
    </source>
</evidence>
<comment type="function">
    <text evidence="5">May be an activator protein for the gylABX operon.</text>
</comment>
<evidence type="ECO:0000256" key="4">
    <source>
        <dbReference type="ARBA" id="ARBA00023163"/>
    </source>
</evidence>
<dbReference type="InterPro" id="IPR050707">
    <property type="entry name" value="HTH_MetabolicPath_Reg"/>
</dbReference>
<feature type="domain" description="IclR-ED" evidence="8">
    <location>
        <begin position="77"/>
        <end position="261"/>
    </location>
</feature>
<evidence type="ECO:0000259" key="7">
    <source>
        <dbReference type="PROSITE" id="PS51077"/>
    </source>
</evidence>
<dbReference type="GO" id="GO:0046278">
    <property type="term" value="P:3,4-dihydroxybenzoate metabolic process"/>
    <property type="evidence" value="ECO:0007669"/>
    <property type="project" value="InterPro"/>
</dbReference>
<evidence type="ECO:0000256" key="5">
    <source>
        <dbReference type="ARBA" id="ARBA00058938"/>
    </source>
</evidence>
<dbReference type="Gene3D" id="3.30.450.40">
    <property type="match status" value="1"/>
</dbReference>
<dbReference type="SUPFAM" id="SSF55781">
    <property type="entry name" value="GAF domain-like"/>
    <property type="match status" value="1"/>
</dbReference>
<dbReference type="GO" id="GO:0045892">
    <property type="term" value="P:negative regulation of DNA-templated transcription"/>
    <property type="evidence" value="ECO:0007669"/>
    <property type="project" value="TreeGrafter"/>
</dbReference>
<proteinExistence type="predicted"/>
<dbReference type="Gene3D" id="1.10.10.10">
    <property type="entry name" value="Winged helix-like DNA-binding domain superfamily/Winged helix DNA-binding domain"/>
    <property type="match status" value="1"/>
</dbReference>
<dbReference type="InterPro" id="IPR036390">
    <property type="entry name" value="WH_DNA-bd_sf"/>
</dbReference>
<gene>
    <name evidence="9" type="primary">pcaR</name>
    <name evidence="9" type="ORF">ARHIZOSPH14_12340</name>
</gene>
<dbReference type="InterPro" id="IPR012794">
    <property type="entry name" value="PcaR_PcaU"/>
</dbReference>
<evidence type="ECO:0000313" key="10">
    <source>
        <dbReference type="Proteomes" id="UP001144396"/>
    </source>
</evidence>
<accession>A0A9W6CXE8</accession>
<evidence type="ECO:0000256" key="3">
    <source>
        <dbReference type="ARBA" id="ARBA00023125"/>
    </source>
</evidence>
<feature type="domain" description="HTH iclR-type" evidence="7">
    <location>
        <begin position="16"/>
        <end position="76"/>
    </location>
</feature>
<dbReference type="PROSITE" id="PS51077">
    <property type="entry name" value="HTH_ICLR"/>
    <property type="match status" value="1"/>
</dbReference>
<evidence type="ECO:0000259" key="8">
    <source>
        <dbReference type="PROSITE" id="PS51078"/>
    </source>
</evidence>
<dbReference type="InterPro" id="IPR005471">
    <property type="entry name" value="Tscrpt_reg_IclR_N"/>
</dbReference>
<dbReference type="RefSeq" id="WP_281883133.1">
    <property type="nucleotide sequence ID" value="NZ_BSDP01000001.1"/>
</dbReference>
<dbReference type="Pfam" id="PF09339">
    <property type="entry name" value="HTH_IclR"/>
    <property type="match status" value="1"/>
</dbReference>
<dbReference type="Proteomes" id="UP001144396">
    <property type="component" value="Unassembled WGS sequence"/>
</dbReference>
<comment type="caution">
    <text evidence="9">The sequence shown here is derived from an EMBL/GenBank/DDBJ whole genome shotgun (WGS) entry which is preliminary data.</text>
</comment>
<keyword evidence="3" id="KW-0238">DNA-binding</keyword>
<protein>
    <recommendedName>
        <fullName evidence="6">Glycerol operon regulatory protein</fullName>
    </recommendedName>
</protein>
<dbReference type="SUPFAM" id="SSF46785">
    <property type="entry name" value="Winged helix' DNA-binding domain"/>
    <property type="match status" value="1"/>
</dbReference>
<dbReference type="Pfam" id="PF01614">
    <property type="entry name" value="IclR_C"/>
    <property type="match status" value="1"/>
</dbReference>
<evidence type="ECO:0000256" key="1">
    <source>
        <dbReference type="ARBA" id="ARBA00022798"/>
    </source>
</evidence>
<dbReference type="InterPro" id="IPR029016">
    <property type="entry name" value="GAF-like_dom_sf"/>
</dbReference>
<sequence>MNGEQAGEPARDPDFVQSLERGLEVIRAFGALTPSLTLSEVARETGLSRASARRFLHTLVELGYVGTDGREFSLRPRVLELGYAYLSSYSLPDIAQPHLTQLTETVGESSSVAVLDGADIVYVARVGAYRIMSAAIEVGTRFPAFATSMGRAILGAGSDARREEFLARVELPPLTPRTVTDRDELREALDAVRVQGWALIDQELELGLRSVAAPLRDITGEVVAAVNVSAPVRRGDVDEIKEDLLPHLLAAAREIELDLQRTRTRVR</sequence>
<dbReference type="GO" id="GO:0003700">
    <property type="term" value="F:DNA-binding transcription factor activity"/>
    <property type="evidence" value="ECO:0007669"/>
    <property type="project" value="TreeGrafter"/>
</dbReference>
<organism evidence="9 10">
    <name type="scientific">Agromyces rhizosphaerae</name>
    <dbReference type="NCBI Taxonomy" id="88374"/>
    <lineage>
        <taxon>Bacteria</taxon>
        <taxon>Bacillati</taxon>
        <taxon>Actinomycetota</taxon>
        <taxon>Actinomycetes</taxon>
        <taxon>Micrococcales</taxon>
        <taxon>Microbacteriaceae</taxon>
        <taxon>Agromyces</taxon>
    </lineage>
</organism>
<dbReference type="GO" id="GO:0006071">
    <property type="term" value="P:glycerol metabolic process"/>
    <property type="evidence" value="ECO:0007669"/>
    <property type="project" value="UniProtKB-KW"/>
</dbReference>
<keyword evidence="2" id="KW-0805">Transcription regulation</keyword>
<dbReference type="NCBIfam" id="TIGR02431">
    <property type="entry name" value="pcaR_pcaU"/>
    <property type="match status" value="1"/>
</dbReference>
<keyword evidence="4" id="KW-0804">Transcription</keyword>
<dbReference type="InterPro" id="IPR014757">
    <property type="entry name" value="Tscrpt_reg_IclR_C"/>
</dbReference>
<dbReference type="PANTHER" id="PTHR30136:SF34">
    <property type="entry name" value="TRANSCRIPTIONAL REGULATOR"/>
    <property type="match status" value="1"/>
</dbReference>
<dbReference type="GO" id="GO:0045893">
    <property type="term" value="P:positive regulation of DNA-templated transcription"/>
    <property type="evidence" value="ECO:0007669"/>
    <property type="project" value="InterPro"/>
</dbReference>
<dbReference type="SMART" id="SM00346">
    <property type="entry name" value="HTH_ICLR"/>
    <property type="match status" value="1"/>
</dbReference>
<dbReference type="PROSITE" id="PS51078">
    <property type="entry name" value="ICLR_ED"/>
    <property type="match status" value="1"/>
</dbReference>
<reference evidence="9" key="1">
    <citation type="submission" date="2022-12" db="EMBL/GenBank/DDBJ databases">
        <title>Reference genome sequencing for broad-spectrum identification of bacterial and archaeal isolates by mass spectrometry.</title>
        <authorList>
            <person name="Sekiguchi Y."/>
            <person name="Tourlousse D.M."/>
        </authorList>
    </citation>
    <scope>NUCLEOTIDE SEQUENCE</scope>
    <source>
        <strain evidence="9">14</strain>
    </source>
</reference>
<evidence type="ECO:0000256" key="2">
    <source>
        <dbReference type="ARBA" id="ARBA00023015"/>
    </source>
</evidence>
<dbReference type="EMBL" id="BSDP01000001">
    <property type="protein sequence ID" value="GLI26992.1"/>
    <property type="molecule type" value="Genomic_DNA"/>
</dbReference>
<dbReference type="PANTHER" id="PTHR30136">
    <property type="entry name" value="HELIX-TURN-HELIX TRANSCRIPTIONAL REGULATOR, ICLR FAMILY"/>
    <property type="match status" value="1"/>
</dbReference>
<dbReference type="FunFam" id="1.10.10.10:FF:000056">
    <property type="entry name" value="IclR family transcriptional regulator"/>
    <property type="match status" value="1"/>
</dbReference>